<keyword evidence="2" id="KW-1185">Reference proteome</keyword>
<sequence length="73" mass="8590">MQPHYTLLLLLSGSAFFFFFLFPPPLLEKTAWPLVSRHRRGLFRWPPVAYISSFARPGERSRLEILREGGEER</sequence>
<proteinExistence type="predicted"/>
<organism evidence="1 2">
    <name type="scientific">Daphnia sinensis</name>
    <dbReference type="NCBI Taxonomy" id="1820382"/>
    <lineage>
        <taxon>Eukaryota</taxon>
        <taxon>Metazoa</taxon>
        <taxon>Ecdysozoa</taxon>
        <taxon>Arthropoda</taxon>
        <taxon>Crustacea</taxon>
        <taxon>Branchiopoda</taxon>
        <taxon>Diplostraca</taxon>
        <taxon>Cladocera</taxon>
        <taxon>Anomopoda</taxon>
        <taxon>Daphniidae</taxon>
        <taxon>Daphnia</taxon>
        <taxon>Daphnia similis group</taxon>
    </lineage>
</organism>
<dbReference type="Proteomes" id="UP000820818">
    <property type="component" value="Linkage Group LG7"/>
</dbReference>
<accession>A0AAD5KLQ7</accession>
<dbReference type="EMBL" id="WJBH02000007">
    <property type="protein sequence ID" value="KAI9555334.1"/>
    <property type="molecule type" value="Genomic_DNA"/>
</dbReference>
<dbReference type="AlphaFoldDB" id="A0AAD5KLQ7"/>
<reference evidence="1 2" key="1">
    <citation type="submission" date="2022-05" db="EMBL/GenBank/DDBJ databases">
        <title>A multi-omics perspective on studying reproductive biology in Daphnia sinensis.</title>
        <authorList>
            <person name="Jia J."/>
        </authorList>
    </citation>
    <scope>NUCLEOTIDE SEQUENCE [LARGE SCALE GENOMIC DNA]</scope>
    <source>
        <strain evidence="1 2">WSL</strain>
    </source>
</reference>
<evidence type="ECO:0000313" key="1">
    <source>
        <dbReference type="EMBL" id="KAI9555334.1"/>
    </source>
</evidence>
<comment type="caution">
    <text evidence="1">The sequence shown here is derived from an EMBL/GenBank/DDBJ whole genome shotgun (WGS) entry which is preliminary data.</text>
</comment>
<name>A0AAD5KLQ7_9CRUS</name>
<evidence type="ECO:0000313" key="2">
    <source>
        <dbReference type="Proteomes" id="UP000820818"/>
    </source>
</evidence>
<gene>
    <name evidence="1" type="ORF">GHT06_017849</name>
</gene>
<protein>
    <submittedName>
        <fullName evidence="1">Uncharacterized protein</fullName>
    </submittedName>
</protein>